<evidence type="ECO:0000313" key="1">
    <source>
        <dbReference type="EMBL" id="ACT47941.1"/>
    </source>
</evidence>
<dbReference type="PANTHER" id="PTHR43861">
    <property type="entry name" value="TRANS-ACONITATE 2-METHYLTRANSFERASE-RELATED"/>
    <property type="match status" value="1"/>
</dbReference>
<sequence>MFKRPEQNYEVSDQVVDGILSDLAHPLSCIAGLLTNGAHVLDIGAGSGVLGRVLSRAGLNVEIDGIEPNAFAANLARKYYRSVYTGFAEEFYEQISNAQYDFVILADVIEHMPNPQEVLSELLMCLSPKTKLIVSVPNVAFGGIRLALLNGNFDYVDSGLLEHTHLRFFTKNTLKELFSLIGLEVDRAISLERSFYRTEFSRSKMSASFITMLKLAFSSDARAYQYLFVLNKCDGKVSNSSRVPQEHKGVNGITIMQDYIFGSSQLMPLLHRAYRQLRKLNA</sequence>
<dbReference type="GO" id="GO:0032259">
    <property type="term" value="P:methylation"/>
    <property type="evidence" value="ECO:0007669"/>
    <property type="project" value="UniProtKB-KW"/>
</dbReference>
<reference evidence="2" key="1">
    <citation type="submission" date="2009-07" db="EMBL/GenBank/DDBJ databases">
        <title>Complete sequence of Methylotenera mobilis JLW8.</title>
        <authorList>
            <consortium name="US DOE Joint Genome Institute"/>
            <person name="Lucas S."/>
            <person name="Copeland A."/>
            <person name="Lapidus A."/>
            <person name="Glavina del Rio T."/>
            <person name="Tice H."/>
            <person name="Bruce D."/>
            <person name="Goodwin L."/>
            <person name="Pitluck S."/>
            <person name="LaButti K.M."/>
            <person name="Clum A."/>
            <person name="Larimer F."/>
            <person name="Land M."/>
            <person name="Hauser L."/>
            <person name="Kyrpides N."/>
            <person name="Mikhailova N."/>
            <person name="Kayluzhnaya M."/>
            <person name="Chistoserdova L."/>
        </authorList>
    </citation>
    <scope>NUCLEOTIDE SEQUENCE [LARGE SCALE GENOMIC DNA]</scope>
    <source>
        <strain evidence="2">JLW8 / ATCC BAA-1282 / DSM 17540</strain>
    </source>
</reference>
<dbReference type="STRING" id="583345.Mmol_1032"/>
<dbReference type="PANTHER" id="PTHR43861:SF6">
    <property type="entry name" value="METHYLTRANSFERASE TYPE 11"/>
    <property type="match status" value="1"/>
</dbReference>
<dbReference type="eggNOG" id="COG2227">
    <property type="taxonomic scope" value="Bacteria"/>
</dbReference>
<dbReference type="HOGENOM" id="CLU_986274_0_0_4"/>
<proteinExistence type="predicted"/>
<dbReference type="Gene3D" id="3.40.50.150">
    <property type="entry name" value="Vaccinia Virus protein VP39"/>
    <property type="match status" value="1"/>
</dbReference>
<keyword evidence="1" id="KW-0808">Transferase</keyword>
<dbReference type="EMBL" id="CP001672">
    <property type="protein sequence ID" value="ACT47941.1"/>
    <property type="molecule type" value="Genomic_DNA"/>
</dbReference>
<dbReference type="Pfam" id="PF13489">
    <property type="entry name" value="Methyltransf_23"/>
    <property type="match status" value="1"/>
</dbReference>
<organism evidence="1 2">
    <name type="scientific">Methylotenera mobilis (strain JLW8 / ATCC BAA-1282 / DSM 17540)</name>
    <dbReference type="NCBI Taxonomy" id="583345"/>
    <lineage>
        <taxon>Bacteria</taxon>
        <taxon>Pseudomonadati</taxon>
        <taxon>Pseudomonadota</taxon>
        <taxon>Betaproteobacteria</taxon>
        <taxon>Nitrosomonadales</taxon>
        <taxon>Methylophilaceae</taxon>
        <taxon>Methylotenera</taxon>
    </lineage>
</organism>
<dbReference type="InterPro" id="IPR029063">
    <property type="entry name" value="SAM-dependent_MTases_sf"/>
</dbReference>
<dbReference type="Proteomes" id="UP000002742">
    <property type="component" value="Chromosome"/>
</dbReference>
<dbReference type="CDD" id="cd02440">
    <property type="entry name" value="AdoMet_MTases"/>
    <property type="match status" value="1"/>
</dbReference>
<keyword evidence="1" id="KW-0489">Methyltransferase</keyword>
<evidence type="ECO:0000313" key="2">
    <source>
        <dbReference type="Proteomes" id="UP000002742"/>
    </source>
</evidence>
<keyword evidence="2" id="KW-1185">Reference proteome</keyword>
<name>C6WVJ2_METML</name>
<gene>
    <name evidence="1" type="ordered locus">Mmol_1032</name>
</gene>
<dbReference type="KEGG" id="mmb:Mmol_1032"/>
<dbReference type="AlphaFoldDB" id="C6WVJ2"/>
<reference evidence="1 2" key="2">
    <citation type="journal article" date="2011" name="J. Bacteriol.">
        <title>Genomes of three methylotrophs from a single niche uncover genetic and metabolic divergence of Methylophilaceae.</title>
        <authorList>
            <person name="Lapidus A."/>
            <person name="Clum A."/>
            <person name="Labutti K."/>
            <person name="Kaluzhnaya M.G."/>
            <person name="Lim S."/>
            <person name="Beck D.A."/>
            <person name="Glavina Del Rio T."/>
            <person name="Nolan M."/>
            <person name="Mavromatis K."/>
            <person name="Huntemann M."/>
            <person name="Lucas S."/>
            <person name="Lidstrom M.E."/>
            <person name="Ivanova N."/>
            <person name="Chistoserdova L."/>
        </authorList>
    </citation>
    <scope>NUCLEOTIDE SEQUENCE [LARGE SCALE GENOMIC DNA]</scope>
    <source>
        <strain evidence="2">JLW8 / ATCC BAA-1282 / DSM 17540</strain>
    </source>
</reference>
<dbReference type="SUPFAM" id="SSF53335">
    <property type="entry name" value="S-adenosyl-L-methionine-dependent methyltransferases"/>
    <property type="match status" value="1"/>
</dbReference>
<dbReference type="OrthoDB" id="8530777at2"/>
<accession>C6WVJ2</accession>
<dbReference type="RefSeq" id="WP_015831976.1">
    <property type="nucleotide sequence ID" value="NC_012968.1"/>
</dbReference>
<dbReference type="GO" id="GO:0008168">
    <property type="term" value="F:methyltransferase activity"/>
    <property type="evidence" value="ECO:0007669"/>
    <property type="project" value="UniProtKB-KW"/>
</dbReference>
<protein>
    <submittedName>
        <fullName evidence="1">Methyltransferase type 12</fullName>
    </submittedName>
</protein>